<accession>A0A1N6LXN3</accession>
<dbReference type="VEuPathDB" id="PiroplasmaDB:BmR1_04g06231"/>
<proteinExistence type="predicted"/>
<keyword evidence="1" id="KW-0175">Coiled coil</keyword>
<evidence type="ECO:0000256" key="1">
    <source>
        <dbReference type="SAM" id="Coils"/>
    </source>
</evidence>
<feature type="signal peptide" evidence="2">
    <location>
        <begin position="1"/>
        <end position="23"/>
    </location>
</feature>
<dbReference type="GeneID" id="24425891"/>
<protein>
    <recommendedName>
        <fullName evidence="5">OTU domain-containing protein</fullName>
    </recommendedName>
</protein>
<name>A0A1N6LXN3_BABMR</name>
<feature type="coiled-coil region" evidence="1">
    <location>
        <begin position="81"/>
        <end position="108"/>
    </location>
</feature>
<feature type="chain" id="PRO_5012613630" description="OTU domain-containing protein" evidence="2">
    <location>
        <begin position="24"/>
        <end position="399"/>
    </location>
</feature>
<reference evidence="3 4" key="3">
    <citation type="journal article" date="2016" name="Sci. Rep.">
        <title>Genome-wide diversity and gene expression profiling of Babesia microti isolates identify polymorphic genes that mediate host-pathogen interactions.</title>
        <authorList>
            <person name="Silva J.C."/>
            <person name="Cornillot E."/>
            <person name="McCracken C."/>
            <person name="Usmani-Brown S."/>
            <person name="Dwivedi A."/>
            <person name="Ifeonu O.O."/>
            <person name="Crabtree J."/>
            <person name="Gotia H.T."/>
            <person name="Virji A.Z."/>
            <person name="Reynes C."/>
            <person name="Colinge J."/>
            <person name="Kumar V."/>
            <person name="Lawres L."/>
            <person name="Pazzi J.E."/>
            <person name="Pablo J.V."/>
            <person name="Hung C."/>
            <person name="Brancato J."/>
            <person name="Kumari P."/>
            <person name="Orvis J."/>
            <person name="Tretina K."/>
            <person name="Chibucos M."/>
            <person name="Ott S."/>
            <person name="Sadzewicz L."/>
            <person name="Sengamalay N."/>
            <person name="Shetty A.C."/>
            <person name="Su Q."/>
            <person name="Tallon L."/>
            <person name="Fraser C.M."/>
            <person name="Frutos R."/>
            <person name="Molina D.M."/>
            <person name="Krause P.J."/>
            <person name="Ben Mamoun C."/>
        </authorList>
    </citation>
    <scope>NUCLEOTIDE SEQUENCE [LARGE SCALE GENOMIC DNA]</scope>
    <source>
        <strain evidence="3 4">RI</strain>
    </source>
</reference>
<sequence length="399" mass="45650">MHNIFNLPVLAIFILHSCNYVESYVTGREANINTSQHESPQNNSARPNKDMINGKFEAETTQNPLSNKMQYFRHDAESTTCESKKANADFHELKLAKLRDKLNEMRHIFLKRGKNILKLYDLVNMVMDENATSVGDRAALNICSNFGWDDADSGWKRRFSTYNYHLCRMDQGGGGDCFFHSLAGSLRNSGYTKGKIKSFNTDNPHFARFAPINLTDSHYFTHVELRKMAAAFFITYNPERIDDIEHFDEETFLNRMQFYKVGDIKNLDTSEDKYKFKLSKKIGTVPIITIANKVYKLHAEVSGKHWGDAFDKAALEKILNISIILFRSGDSCLLLGDYDRFSSPKAFVLIYYFNMCHYQSCGLVKIGNPTKIQSTYSKDELPDTLSLIAFLDTGIEIKS</sequence>
<dbReference type="OrthoDB" id="361180at2759"/>
<evidence type="ECO:0000313" key="3">
    <source>
        <dbReference type="EMBL" id="SIO73636.1"/>
    </source>
</evidence>
<evidence type="ECO:0000313" key="4">
    <source>
        <dbReference type="Proteomes" id="UP000002899"/>
    </source>
</evidence>
<dbReference type="EMBL" id="LN871599">
    <property type="protein sequence ID" value="SIO73636.1"/>
    <property type="molecule type" value="Genomic_DNA"/>
</dbReference>
<keyword evidence="4" id="KW-1185">Reference proteome</keyword>
<dbReference type="AlphaFoldDB" id="A0A1N6LXN3"/>
<gene>
    <name evidence="3" type="ORF">BmR1_04g06231</name>
</gene>
<organism evidence="3 4">
    <name type="scientific">Babesia microti (strain RI)</name>
    <dbReference type="NCBI Taxonomy" id="1133968"/>
    <lineage>
        <taxon>Eukaryota</taxon>
        <taxon>Sar</taxon>
        <taxon>Alveolata</taxon>
        <taxon>Apicomplexa</taxon>
        <taxon>Aconoidasida</taxon>
        <taxon>Piroplasmida</taxon>
        <taxon>Babesiidae</taxon>
        <taxon>Babesia</taxon>
    </lineage>
</organism>
<evidence type="ECO:0000256" key="2">
    <source>
        <dbReference type="SAM" id="SignalP"/>
    </source>
</evidence>
<dbReference type="Proteomes" id="UP000002899">
    <property type="component" value="Chromosome IV"/>
</dbReference>
<evidence type="ECO:0008006" key="5">
    <source>
        <dbReference type="Google" id="ProtNLM"/>
    </source>
</evidence>
<reference evidence="3 4" key="2">
    <citation type="journal article" date="2013" name="PLoS ONE">
        <title>Whole genome mapping and re-organization of the nuclear and mitochondrial genomes of Babesia microti isolates.</title>
        <authorList>
            <person name="Cornillot E."/>
            <person name="Dassouli A."/>
            <person name="Garg A."/>
            <person name="Pachikara N."/>
            <person name="Randazzo S."/>
            <person name="Depoix D."/>
            <person name="Carcy B."/>
            <person name="Delbecq S."/>
            <person name="Frutos R."/>
            <person name="Silva J.C."/>
            <person name="Sutton R."/>
            <person name="Krause P.J."/>
            <person name="Mamoun C.B."/>
        </authorList>
    </citation>
    <scope>NUCLEOTIDE SEQUENCE [LARGE SCALE GENOMIC DNA]</scope>
    <source>
        <strain evidence="3 4">RI</strain>
    </source>
</reference>
<keyword evidence="2" id="KW-0732">Signal</keyword>
<dbReference type="KEGG" id="bmic:BmR1_04g06231"/>
<reference evidence="3 4" key="1">
    <citation type="journal article" date="2012" name="Nucleic Acids Res.">
        <title>Sequencing of the smallest Apicomplexan genome from the human pathogen Babesia microti.</title>
        <authorList>
            <person name="Cornillot E."/>
            <person name="Hadj-Kaddour K."/>
            <person name="Dassouli A."/>
            <person name="Noel B."/>
            <person name="Ranwez V."/>
            <person name="Vacherie B."/>
            <person name="Augagneur Y."/>
            <person name="Bres V."/>
            <person name="Duclos A."/>
            <person name="Randazzo S."/>
            <person name="Carcy B."/>
            <person name="Debierre-Grockiego F."/>
            <person name="Delbecq S."/>
            <person name="Moubri-Menage K."/>
            <person name="Shams-Eldin H."/>
            <person name="Usmani-Brown S."/>
            <person name="Bringaud F."/>
            <person name="Wincker P."/>
            <person name="Vivares C.P."/>
            <person name="Schwarz R.T."/>
            <person name="Schetters T.P."/>
            <person name="Krause P.J."/>
            <person name="Gorenflot A."/>
            <person name="Berry V."/>
            <person name="Barbe V."/>
            <person name="Ben Mamoun C."/>
        </authorList>
    </citation>
    <scope>NUCLEOTIDE SEQUENCE [LARGE SCALE GENOMIC DNA]</scope>
    <source>
        <strain evidence="3 4">RI</strain>
    </source>
</reference>
<dbReference type="RefSeq" id="XP_021337715.1">
    <property type="nucleotide sequence ID" value="XM_021482489.1"/>
</dbReference>